<comment type="subcellular location">
    <subcellularLocation>
        <location evidence="1">Membrane</location>
        <topology evidence="1">Multi-pass membrane protein</topology>
    </subcellularLocation>
</comment>
<name>A0A177FDG2_9EURO</name>
<dbReference type="FunFam" id="1.20.1250.20:FF:000034">
    <property type="entry name" value="MFS general substrate transporter"/>
    <property type="match status" value="1"/>
</dbReference>
<feature type="transmembrane region" description="Helical" evidence="6">
    <location>
        <begin position="221"/>
        <end position="243"/>
    </location>
</feature>
<evidence type="ECO:0000259" key="7">
    <source>
        <dbReference type="PROSITE" id="PS50850"/>
    </source>
</evidence>
<keyword evidence="5 6" id="KW-0472">Membrane</keyword>
<dbReference type="CDD" id="cd17327">
    <property type="entry name" value="MFS_FEN2_like"/>
    <property type="match status" value="1"/>
</dbReference>
<protein>
    <recommendedName>
        <fullName evidence="7">Major facilitator superfamily (MFS) profile domain-containing protein</fullName>
    </recommendedName>
</protein>
<keyword evidence="9" id="KW-1185">Reference proteome</keyword>
<dbReference type="Pfam" id="PF07690">
    <property type="entry name" value="MFS_1"/>
    <property type="match status" value="1"/>
</dbReference>
<gene>
    <name evidence="8" type="ORF">AYO21_04579</name>
</gene>
<dbReference type="Proteomes" id="UP000077002">
    <property type="component" value="Unassembled WGS sequence"/>
</dbReference>
<feature type="transmembrane region" description="Helical" evidence="6">
    <location>
        <begin position="380"/>
        <end position="403"/>
    </location>
</feature>
<evidence type="ECO:0000256" key="6">
    <source>
        <dbReference type="SAM" id="Phobius"/>
    </source>
</evidence>
<feature type="transmembrane region" description="Helical" evidence="6">
    <location>
        <begin position="102"/>
        <end position="121"/>
    </location>
</feature>
<dbReference type="InterPro" id="IPR036259">
    <property type="entry name" value="MFS_trans_sf"/>
</dbReference>
<evidence type="ECO:0000256" key="5">
    <source>
        <dbReference type="ARBA" id="ARBA00023136"/>
    </source>
</evidence>
<dbReference type="AlphaFoldDB" id="A0A177FDG2"/>
<dbReference type="GO" id="GO:0016020">
    <property type="term" value="C:membrane"/>
    <property type="evidence" value="ECO:0007669"/>
    <property type="project" value="UniProtKB-SubCell"/>
</dbReference>
<dbReference type="Gene3D" id="1.20.1250.20">
    <property type="entry name" value="MFS general substrate transporter like domains"/>
    <property type="match status" value="2"/>
</dbReference>
<feature type="transmembrane region" description="Helical" evidence="6">
    <location>
        <begin position="58"/>
        <end position="75"/>
    </location>
</feature>
<feature type="domain" description="Major facilitator superfamily (MFS) profile" evidence="7">
    <location>
        <begin position="62"/>
        <end position="507"/>
    </location>
</feature>
<comment type="caution">
    <text evidence="8">The sequence shown here is derived from an EMBL/GenBank/DDBJ whole genome shotgun (WGS) entry which is preliminary data.</text>
</comment>
<dbReference type="InterPro" id="IPR020846">
    <property type="entry name" value="MFS_dom"/>
</dbReference>
<dbReference type="GeneID" id="34599748"/>
<dbReference type="InterPro" id="IPR011701">
    <property type="entry name" value="MFS"/>
</dbReference>
<sequence>MQEAHKVVSLDVGTTSFGEKEQEVHIERYDNVADMPDPDEGKSDAERAEIDRALIRKVDFWLIPWLGLLYLLSFLDRSNVGNARLAGLEKDLNMDGGDYNTALTVFFVTYALAEPATNVLLRRLTPRVFFTGIIVSWGLVMTCMGLVHNYSGLLACRIFLGLAEAGLFPGVNYYLSCWYKRSELGLRAAIFFSAAALAGSFGGLLAAAIAQMDGVGGKPGWAWIFILEGLITMVVGGFCWVMVFDWPETARFLTPDDQIRMRRRLAADRQASNEEQYDKRHFYAALRDWKTWSYAVIYTGCDCALYAFSLFLPTILRGLGYQGTHAQLLSVPPYAGAAIATITVGYIADRTQQRGYCSIVASSIGIAGFVMLLSTDNPHIQYAGTFLAAIGIYPNIPNSLSWASNNTEGVYKRGIVIGIAVGVGNISGVVSSNIYLTQQAPRFWTGHGVVLGSLVVCLFGGTVFTRVMLRIENAKRLSGKRDRMHDGLSAEQIWLMGDKRPDFIYTL</sequence>
<evidence type="ECO:0000313" key="8">
    <source>
        <dbReference type="EMBL" id="OAG41199.1"/>
    </source>
</evidence>
<keyword evidence="2" id="KW-0813">Transport</keyword>
<keyword evidence="3 6" id="KW-0812">Transmembrane</keyword>
<keyword evidence="4 6" id="KW-1133">Transmembrane helix</keyword>
<feature type="transmembrane region" description="Helical" evidence="6">
    <location>
        <begin position="154"/>
        <end position="176"/>
    </location>
</feature>
<accession>A0A177FDG2</accession>
<reference evidence="8 9" key="1">
    <citation type="submission" date="2016-03" db="EMBL/GenBank/DDBJ databases">
        <title>Draft genome sequence of the Fonsecaea monophora CBS 269.37.</title>
        <authorList>
            <person name="Bombassaro A."/>
            <person name="Vinicius W.A."/>
            <person name="De Hoog S."/>
            <person name="Sun J."/>
            <person name="Souza E.M."/>
            <person name="Raittz R.T."/>
            <person name="Costa F."/>
            <person name="Leao A.C."/>
            <person name="Tadra-Sfeir M.Z."/>
            <person name="Baura V."/>
            <person name="Balsanelli E."/>
            <person name="Pedrosa F.O."/>
            <person name="Moreno L.F."/>
            <person name="Steffens M.B."/>
            <person name="Xi L."/>
            <person name="Bocca A.L."/>
            <person name="Felipe M.S."/>
            <person name="Teixeira M."/>
            <person name="Telles Filho F.Q."/>
            <person name="Azevedo C.M."/>
            <person name="Gomes R."/>
            <person name="Vicente V.A."/>
        </authorList>
    </citation>
    <scope>NUCLEOTIDE SEQUENCE [LARGE SCALE GENOMIC DNA]</scope>
    <source>
        <strain evidence="8 9">CBS 269.37</strain>
    </source>
</reference>
<feature type="transmembrane region" description="Helical" evidence="6">
    <location>
        <begin position="448"/>
        <end position="469"/>
    </location>
</feature>
<feature type="transmembrane region" description="Helical" evidence="6">
    <location>
        <begin position="295"/>
        <end position="316"/>
    </location>
</feature>
<feature type="transmembrane region" description="Helical" evidence="6">
    <location>
        <begin position="355"/>
        <end position="374"/>
    </location>
</feature>
<dbReference type="OrthoDB" id="2962993at2759"/>
<dbReference type="RefSeq" id="XP_022513151.1">
    <property type="nucleotide sequence ID" value="XM_022654551.1"/>
</dbReference>
<proteinExistence type="predicted"/>
<feature type="transmembrane region" description="Helical" evidence="6">
    <location>
        <begin position="328"/>
        <end position="348"/>
    </location>
</feature>
<dbReference type="PANTHER" id="PTHR43791">
    <property type="entry name" value="PERMEASE-RELATED"/>
    <property type="match status" value="1"/>
</dbReference>
<feature type="transmembrane region" description="Helical" evidence="6">
    <location>
        <begin position="415"/>
        <end position="436"/>
    </location>
</feature>
<dbReference type="EMBL" id="LVKK01000026">
    <property type="protein sequence ID" value="OAG41199.1"/>
    <property type="molecule type" value="Genomic_DNA"/>
</dbReference>
<organism evidence="8 9">
    <name type="scientific">Fonsecaea monophora</name>
    <dbReference type="NCBI Taxonomy" id="254056"/>
    <lineage>
        <taxon>Eukaryota</taxon>
        <taxon>Fungi</taxon>
        <taxon>Dikarya</taxon>
        <taxon>Ascomycota</taxon>
        <taxon>Pezizomycotina</taxon>
        <taxon>Eurotiomycetes</taxon>
        <taxon>Chaetothyriomycetidae</taxon>
        <taxon>Chaetothyriales</taxon>
        <taxon>Herpotrichiellaceae</taxon>
        <taxon>Fonsecaea</taxon>
    </lineage>
</organism>
<evidence type="ECO:0000313" key="9">
    <source>
        <dbReference type="Proteomes" id="UP000077002"/>
    </source>
</evidence>
<dbReference type="GO" id="GO:0022857">
    <property type="term" value="F:transmembrane transporter activity"/>
    <property type="evidence" value="ECO:0007669"/>
    <property type="project" value="InterPro"/>
</dbReference>
<dbReference type="FunFam" id="1.20.1250.20:FF:000068">
    <property type="entry name" value="MFS general substrate transporter"/>
    <property type="match status" value="1"/>
</dbReference>
<evidence type="ECO:0000256" key="3">
    <source>
        <dbReference type="ARBA" id="ARBA00022692"/>
    </source>
</evidence>
<evidence type="ECO:0000256" key="1">
    <source>
        <dbReference type="ARBA" id="ARBA00004141"/>
    </source>
</evidence>
<feature type="transmembrane region" description="Helical" evidence="6">
    <location>
        <begin position="188"/>
        <end position="209"/>
    </location>
</feature>
<feature type="transmembrane region" description="Helical" evidence="6">
    <location>
        <begin position="128"/>
        <end position="148"/>
    </location>
</feature>
<dbReference type="PROSITE" id="PS50850">
    <property type="entry name" value="MFS"/>
    <property type="match status" value="1"/>
</dbReference>
<dbReference type="PANTHER" id="PTHR43791:SF19">
    <property type="entry name" value="TRANSPORTER, PUTATIVE (AFU_ORTHOLOGUE AFUA_1G01812)-RELATED"/>
    <property type="match status" value="1"/>
</dbReference>
<dbReference type="SUPFAM" id="SSF103473">
    <property type="entry name" value="MFS general substrate transporter"/>
    <property type="match status" value="1"/>
</dbReference>
<evidence type="ECO:0000256" key="4">
    <source>
        <dbReference type="ARBA" id="ARBA00022989"/>
    </source>
</evidence>
<evidence type="ECO:0000256" key="2">
    <source>
        <dbReference type="ARBA" id="ARBA00022448"/>
    </source>
</evidence>